<dbReference type="SUPFAM" id="SSF47413">
    <property type="entry name" value="lambda repressor-like DNA-binding domains"/>
    <property type="match status" value="1"/>
</dbReference>
<gene>
    <name evidence="2" type="ORF">DY367_27880</name>
</gene>
<dbReference type="AlphaFoldDB" id="A0A424W5C0"/>
<dbReference type="Gene3D" id="1.10.260.40">
    <property type="entry name" value="lambda repressor-like DNA-binding domains"/>
    <property type="match status" value="1"/>
</dbReference>
<evidence type="ECO:0000313" key="3">
    <source>
        <dbReference type="Proteomes" id="UP000285324"/>
    </source>
</evidence>
<feature type="domain" description="HTH cro/C1-type" evidence="1">
    <location>
        <begin position="3"/>
        <end position="59"/>
    </location>
</feature>
<sequence length="73" mass="8316">MNIAQYLQKTGTTQAAFASAVGVTQSMAWQWISGRRPIPIERCVDIERVTNGEISRADLRPDDWARIWPELSR</sequence>
<name>A0A424W5C0_ALCXX</name>
<evidence type="ECO:0000259" key="1">
    <source>
        <dbReference type="PROSITE" id="PS50943"/>
    </source>
</evidence>
<dbReference type="RefSeq" id="WP_118934437.1">
    <property type="nucleotide sequence ID" value="NZ_CP061008.1"/>
</dbReference>
<protein>
    <submittedName>
        <fullName evidence="2">Helix-turn-helix domain-containing protein</fullName>
    </submittedName>
</protein>
<organism evidence="2 3">
    <name type="scientific">Alcaligenes xylosoxydans xylosoxydans</name>
    <name type="common">Achromobacter xylosoxidans</name>
    <dbReference type="NCBI Taxonomy" id="85698"/>
    <lineage>
        <taxon>Bacteria</taxon>
        <taxon>Pseudomonadati</taxon>
        <taxon>Pseudomonadota</taxon>
        <taxon>Betaproteobacteria</taxon>
        <taxon>Burkholderiales</taxon>
        <taxon>Alcaligenaceae</taxon>
        <taxon>Achromobacter</taxon>
    </lineage>
</organism>
<dbReference type="PROSITE" id="PS50943">
    <property type="entry name" value="HTH_CROC1"/>
    <property type="match status" value="1"/>
</dbReference>
<proteinExistence type="predicted"/>
<dbReference type="InterPro" id="IPR010982">
    <property type="entry name" value="Lambda_DNA-bd_dom_sf"/>
</dbReference>
<dbReference type="Pfam" id="PF15943">
    <property type="entry name" value="YdaS_toxin"/>
    <property type="match status" value="1"/>
</dbReference>
<dbReference type="GO" id="GO:0003677">
    <property type="term" value="F:DNA binding"/>
    <property type="evidence" value="ECO:0007669"/>
    <property type="project" value="InterPro"/>
</dbReference>
<dbReference type="EMBL" id="QVXO01000065">
    <property type="protein sequence ID" value="RPJ88430.1"/>
    <property type="molecule type" value="Genomic_DNA"/>
</dbReference>
<dbReference type="InterPro" id="IPR001387">
    <property type="entry name" value="Cro/C1-type_HTH"/>
</dbReference>
<comment type="caution">
    <text evidence="2">The sequence shown here is derived from an EMBL/GenBank/DDBJ whole genome shotgun (WGS) entry which is preliminary data.</text>
</comment>
<dbReference type="Proteomes" id="UP000285324">
    <property type="component" value="Unassembled WGS sequence"/>
</dbReference>
<reference evidence="2 3" key="1">
    <citation type="submission" date="2018-08" db="EMBL/GenBank/DDBJ databases">
        <title>Achromobacter xylosoxidans Genome sequencing and assembly.</title>
        <authorList>
            <person name="Wang R."/>
            <person name="Rensing C."/>
            <person name="Li Y."/>
        </authorList>
    </citation>
    <scope>NUCLEOTIDE SEQUENCE [LARGE SCALE GENOMIC DNA]</scope>
    <source>
        <strain evidence="2 3">GD003A</strain>
    </source>
</reference>
<accession>A0A424W5C0</accession>
<dbReference type="CDD" id="cd00093">
    <property type="entry name" value="HTH_XRE"/>
    <property type="match status" value="1"/>
</dbReference>
<dbReference type="InterPro" id="IPR031856">
    <property type="entry name" value="YdaS_toxin-like"/>
</dbReference>
<dbReference type="SMART" id="SM00530">
    <property type="entry name" value="HTH_XRE"/>
    <property type="match status" value="1"/>
</dbReference>
<dbReference type="OrthoDB" id="6446140at2"/>
<evidence type="ECO:0000313" key="2">
    <source>
        <dbReference type="EMBL" id="RPJ88430.1"/>
    </source>
</evidence>